<comment type="caution">
    <text evidence="1">The sequence shown here is derived from an EMBL/GenBank/DDBJ whole genome shotgun (WGS) entry which is preliminary data.</text>
</comment>
<keyword evidence="1" id="KW-0378">Hydrolase</keyword>
<dbReference type="AlphaFoldDB" id="A0ABD7SR91"/>
<sequence length="203" mass="23331">MIKYSFKPNSLFALIRRVRYIGRWSLMFNLAKENVSEHSHEVSLFAHAIAVIGVKKYGRQYNAERIATIAIYHEASEATCGDQPSTLKHATDQTTAFFKGIEGQVENDMVNSLDESIRDHIASVMLSSRFNEHEKEIVKAADLMSMLIKCEHELSLNNHEFVDARNKVWGKLEQFFTDYPEVKEFHDVYLPRCKMTIDGLVSL</sequence>
<dbReference type="Pfam" id="PF12917">
    <property type="entry name" value="YfbR-like"/>
    <property type="match status" value="1"/>
</dbReference>
<gene>
    <name evidence="1" type="ORF">FXF03_01445</name>
</gene>
<dbReference type="EMBL" id="VSIJ01000005">
    <property type="protein sequence ID" value="TXX67265.1"/>
    <property type="molecule type" value="Genomic_DNA"/>
</dbReference>
<dbReference type="Proteomes" id="UP000323819">
    <property type="component" value="Unassembled WGS sequence"/>
</dbReference>
<reference evidence="1 2" key="1">
    <citation type="submission" date="2019-06" db="EMBL/GenBank/DDBJ databases">
        <title>Vibrio cholerae phylogeny based on whole-genome sequencing reveals genetic diversity and population strucutre.</title>
        <authorList>
            <person name="Zhiqiu Y."/>
            <person name="Bin L."/>
            <person name="Lingyan J."/>
        </authorList>
    </citation>
    <scope>NUCLEOTIDE SEQUENCE [LARGE SCALE GENOMIC DNA]</scope>
    <source>
        <strain evidence="1 2">N2814</strain>
    </source>
</reference>
<protein>
    <submittedName>
        <fullName evidence="1">5'-deoxynucleotidase</fullName>
        <ecNumber evidence="1">3.1.3.89</ecNumber>
    </submittedName>
</protein>
<evidence type="ECO:0000313" key="2">
    <source>
        <dbReference type="Proteomes" id="UP000323819"/>
    </source>
</evidence>
<dbReference type="RefSeq" id="WP_148521403.1">
    <property type="nucleotide sequence ID" value="NZ_VSIJ01000005.1"/>
</dbReference>
<dbReference type="GO" id="GO:0002953">
    <property type="term" value="F:5'-deoxynucleotidase activity"/>
    <property type="evidence" value="ECO:0007669"/>
    <property type="project" value="UniProtKB-EC"/>
</dbReference>
<name>A0ABD7SR91_VIBCL</name>
<evidence type="ECO:0000313" key="1">
    <source>
        <dbReference type="EMBL" id="TXX67265.1"/>
    </source>
</evidence>
<accession>A0ABD7SR91</accession>
<dbReference type="NCBIfam" id="NF003009">
    <property type="entry name" value="PRK03826.1"/>
    <property type="match status" value="1"/>
</dbReference>
<dbReference type="EC" id="3.1.3.89" evidence="1"/>
<organism evidence="1 2">
    <name type="scientific">Vibrio cholerae</name>
    <dbReference type="NCBI Taxonomy" id="666"/>
    <lineage>
        <taxon>Bacteria</taxon>
        <taxon>Pseudomonadati</taxon>
        <taxon>Pseudomonadota</taxon>
        <taxon>Gammaproteobacteria</taxon>
        <taxon>Vibrionales</taxon>
        <taxon>Vibrionaceae</taxon>
        <taxon>Vibrio</taxon>
    </lineage>
</organism>
<dbReference type="SUPFAM" id="SSF109604">
    <property type="entry name" value="HD-domain/PDEase-like"/>
    <property type="match status" value="1"/>
</dbReference>
<dbReference type="Gene3D" id="1.10.3210.10">
    <property type="entry name" value="Hypothetical protein af1432"/>
    <property type="match status" value="1"/>
</dbReference>
<proteinExistence type="predicted"/>